<evidence type="ECO:0000256" key="6">
    <source>
        <dbReference type="PROSITE-ProRule" id="PRU00546"/>
    </source>
</evidence>
<dbReference type="CDD" id="cd06257">
    <property type="entry name" value="DnaJ"/>
    <property type="match status" value="1"/>
</dbReference>
<dbReference type="STRING" id="60517.A0A0R3WCR1"/>
<dbReference type="CDD" id="cd10747">
    <property type="entry name" value="DnaJ_C"/>
    <property type="match status" value="1"/>
</dbReference>
<dbReference type="PRINTS" id="PR00625">
    <property type="entry name" value="JDOMAIN"/>
</dbReference>
<dbReference type="GO" id="GO:0005739">
    <property type="term" value="C:mitochondrion"/>
    <property type="evidence" value="ECO:0007669"/>
    <property type="project" value="TreeGrafter"/>
</dbReference>
<dbReference type="PANTHER" id="PTHR44145">
    <property type="entry name" value="DNAJ HOMOLOG SUBFAMILY A MEMBER 3, MITOCHONDRIAL"/>
    <property type="match status" value="1"/>
</dbReference>
<dbReference type="CDD" id="cd10719">
    <property type="entry name" value="DnaJ_zf"/>
    <property type="match status" value="1"/>
</dbReference>
<dbReference type="SUPFAM" id="SSF57938">
    <property type="entry name" value="DnaJ/Hsp40 cysteine-rich domain"/>
    <property type="match status" value="1"/>
</dbReference>
<reference evidence="10 11" key="2">
    <citation type="submission" date="2018-11" db="EMBL/GenBank/DDBJ databases">
        <authorList>
            <consortium name="Pathogen Informatics"/>
        </authorList>
    </citation>
    <scope>NUCLEOTIDE SEQUENCE [LARGE SCALE GENOMIC DNA]</scope>
</reference>
<dbReference type="PROSITE" id="PS51188">
    <property type="entry name" value="ZF_CR"/>
    <property type="match status" value="1"/>
</dbReference>
<dbReference type="InterPro" id="IPR051938">
    <property type="entry name" value="Apopto_cytoskel_mod"/>
</dbReference>
<feature type="region of interest" description="Disordered" evidence="7">
    <location>
        <begin position="491"/>
        <end position="536"/>
    </location>
</feature>
<evidence type="ECO:0000259" key="9">
    <source>
        <dbReference type="PROSITE" id="PS51188"/>
    </source>
</evidence>
<dbReference type="Pfam" id="PF01556">
    <property type="entry name" value="DnaJ_C"/>
    <property type="match status" value="1"/>
</dbReference>
<evidence type="ECO:0000256" key="7">
    <source>
        <dbReference type="SAM" id="MobiDB-lite"/>
    </source>
</evidence>
<dbReference type="SMART" id="SM00271">
    <property type="entry name" value="DnaJ"/>
    <property type="match status" value="1"/>
</dbReference>
<dbReference type="Gene3D" id="2.60.260.20">
    <property type="entry name" value="Urease metallochaperone UreE, N-terminal domain"/>
    <property type="match status" value="2"/>
</dbReference>
<dbReference type="InterPro" id="IPR036410">
    <property type="entry name" value="HSP_DnaJ_Cys-rich_dom_sf"/>
</dbReference>
<keyword evidence="3 6" id="KW-0863">Zinc-finger</keyword>
<dbReference type="InterPro" id="IPR018253">
    <property type="entry name" value="DnaJ_domain_CS"/>
</dbReference>
<dbReference type="Pfam" id="PF00226">
    <property type="entry name" value="DnaJ"/>
    <property type="match status" value="1"/>
</dbReference>
<feature type="domain" description="J" evidence="8">
    <location>
        <begin position="36"/>
        <end position="101"/>
    </location>
</feature>
<dbReference type="GO" id="GO:0008270">
    <property type="term" value="F:zinc ion binding"/>
    <property type="evidence" value="ECO:0007669"/>
    <property type="project" value="UniProtKB-KW"/>
</dbReference>
<dbReference type="PROSITE" id="PS00636">
    <property type="entry name" value="DNAJ_1"/>
    <property type="match status" value="1"/>
</dbReference>
<evidence type="ECO:0000313" key="11">
    <source>
        <dbReference type="Proteomes" id="UP000282613"/>
    </source>
</evidence>
<gene>
    <name evidence="10" type="ORF">TASK_LOCUS8507</name>
</gene>
<dbReference type="GO" id="GO:0006457">
    <property type="term" value="P:protein folding"/>
    <property type="evidence" value="ECO:0007669"/>
    <property type="project" value="InterPro"/>
</dbReference>
<dbReference type="InterPro" id="IPR001305">
    <property type="entry name" value="HSP_DnaJ_Cys-rich_dom"/>
</dbReference>
<dbReference type="PANTHER" id="PTHR44145:SF3">
    <property type="entry name" value="DNAJ HOMOLOG SUBFAMILY A MEMBER 3, MITOCHONDRIAL"/>
    <property type="match status" value="1"/>
</dbReference>
<keyword evidence="1 6" id="KW-0479">Metal-binding</keyword>
<dbReference type="InterPro" id="IPR012724">
    <property type="entry name" value="DnaJ"/>
</dbReference>
<evidence type="ECO:0000256" key="4">
    <source>
        <dbReference type="ARBA" id="ARBA00022833"/>
    </source>
</evidence>
<dbReference type="Proteomes" id="UP000282613">
    <property type="component" value="Unassembled WGS sequence"/>
</dbReference>
<dbReference type="GO" id="GO:0051082">
    <property type="term" value="F:unfolded protein binding"/>
    <property type="evidence" value="ECO:0007669"/>
    <property type="project" value="InterPro"/>
</dbReference>
<dbReference type="SUPFAM" id="SSF49493">
    <property type="entry name" value="HSP40/DnaJ peptide-binding domain"/>
    <property type="match status" value="2"/>
</dbReference>
<dbReference type="InterPro" id="IPR002939">
    <property type="entry name" value="DnaJ_C"/>
</dbReference>
<feature type="compositionally biased region" description="Polar residues" evidence="7">
    <location>
        <begin position="507"/>
        <end position="521"/>
    </location>
</feature>
<dbReference type="WBParaSite" id="TASK_0000850601-mRNA-1">
    <property type="protein sequence ID" value="TASK_0000850601-mRNA-1"/>
    <property type="gene ID" value="TASK_0000850601"/>
</dbReference>
<keyword evidence="2" id="KW-0677">Repeat</keyword>
<evidence type="ECO:0000256" key="3">
    <source>
        <dbReference type="ARBA" id="ARBA00022771"/>
    </source>
</evidence>
<dbReference type="Pfam" id="PF00684">
    <property type="entry name" value="DnaJ_CXXCXGXG"/>
    <property type="match status" value="1"/>
</dbReference>
<evidence type="ECO:0000256" key="5">
    <source>
        <dbReference type="ARBA" id="ARBA00023186"/>
    </source>
</evidence>
<evidence type="ECO:0000313" key="12">
    <source>
        <dbReference type="WBParaSite" id="TASK_0000850601-mRNA-1"/>
    </source>
</evidence>
<name>A0A0R3WCR1_TAEAS</name>
<dbReference type="InterPro" id="IPR036869">
    <property type="entry name" value="J_dom_sf"/>
</dbReference>
<dbReference type="InterPro" id="IPR008971">
    <property type="entry name" value="HSP40/DnaJ_pept-bd"/>
</dbReference>
<dbReference type="PROSITE" id="PS50076">
    <property type="entry name" value="DNAJ_2"/>
    <property type="match status" value="1"/>
</dbReference>
<feature type="zinc finger region" description="CR-type" evidence="6">
    <location>
        <begin position="174"/>
        <end position="252"/>
    </location>
</feature>
<reference evidence="12" key="1">
    <citation type="submission" date="2017-02" db="UniProtKB">
        <authorList>
            <consortium name="WormBaseParasite"/>
        </authorList>
    </citation>
    <scope>IDENTIFICATION</scope>
</reference>
<feature type="region of interest" description="Disordered" evidence="7">
    <location>
        <begin position="416"/>
        <end position="444"/>
    </location>
</feature>
<dbReference type="HAMAP" id="MF_01152">
    <property type="entry name" value="DnaJ"/>
    <property type="match status" value="1"/>
</dbReference>
<sequence>MALVRTLGKSTLLFKDFDSFKLVRPIHFSAQSMMKDYYKILGVNKGASQSDIKKAYYQLAKKYHPDMNKSDKSAAQKFAEVSEAYEVLGDEEKRRSYDSFSGTSPGGFSSSAGGFENFTSRFDPEELFRRIFRDSDFAYQEWSSGDRNFAESIFGFNTTKEVVVNLSFEDAARGVTREIAINVVVPCSTCEGSRCQPGTGMTTCPNCSGSGQETISTGPFVLRSTCRRCSGTGSVVRYPCRACNGTGQTIGRENVKVAIPPGVEDGQVLRVSVDSGRKGIRFQSSQELFVTVRVEASPNFRRDGADIHSNVTITLAQAALGGKIRIPGIYEQVLVAIPPGSSSHDRIRLPGKGISRVNGRGYGDHYVHLHISTPKRLSELQRALLLAFAETETNVKGSVDGVASTESALSRLHQTLTKLSSGDGRSGNSASASGRYGDDDDGNDTWMSRITNGAKRFFSAAKDVIGGGAGRHAIDNTEGFLLSRIRAAATVNRPPREAKTDSKEQPSAESVNPSCDENTPPNDKKCEASSWTRACS</sequence>
<dbReference type="AlphaFoldDB" id="A0A0R3WCR1"/>
<evidence type="ECO:0000259" key="8">
    <source>
        <dbReference type="PROSITE" id="PS50076"/>
    </source>
</evidence>
<evidence type="ECO:0000256" key="1">
    <source>
        <dbReference type="ARBA" id="ARBA00022723"/>
    </source>
</evidence>
<proteinExistence type="inferred from homology"/>
<dbReference type="OrthoDB" id="10256793at2759"/>
<feature type="domain" description="CR-type" evidence="9">
    <location>
        <begin position="174"/>
        <end position="252"/>
    </location>
</feature>
<accession>A0A0R3WCR1</accession>
<dbReference type="GO" id="GO:0007005">
    <property type="term" value="P:mitochondrion organization"/>
    <property type="evidence" value="ECO:0007669"/>
    <property type="project" value="TreeGrafter"/>
</dbReference>
<feature type="compositionally biased region" description="Low complexity" evidence="7">
    <location>
        <begin position="420"/>
        <end position="435"/>
    </location>
</feature>
<dbReference type="Gene3D" id="1.10.287.110">
    <property type="entry name" value="DnaJ domain"/>
    <property type="match status" value="1"/>
</dbReference>
<keyword evidence="4 6" id="KW-0862">Zinc</keyword>
<organism evidence="12">
    <name type="scientific">Taenia asiatica</name>
    <name type="common">Asian tapeworm</name>
    <dbReference type="NCBI Taxonomy" id="60517"/>
    <lineage>
        <taxon>Eukaryota</taxon>
        <taxon>Metazoa</taxon>
        <taxon>Spiralia</taxon>
        <taxon>Lophotrochozoa</taxon>
        <taxon>Platyhelminthes</taxon>
        <taxon>Cestoda</taxon>
        <taxon>Eucestoda</taxon>
        <taxon>Cyclophyllidea</taxon>
        <taxon>Taeniidae</taxon>
        <taxon>Taenia</taxon>
    </lineage>
</organism>
<feature type="compositionally biased region" description="Basic and acidic residues" evidence="7">
    <location>
        <begin position="494"/>
        <end position="506"/>
    </location>
</feature>
<dbReference type="FunFam" id="2.60.260.20:FF:000005">
    <property type="entry name" value="Chaperone protein dnaJ 1, mitochondrial"/>
    <property type="match status" value="1"/>
</dbReference>
<dbReference type="EMBL" id="UYRS01018819">
    <property type="protein sequence ID" value="VDK40452.1"/>
    <property type="molecule type" value="Genomic_DNA"/>
</dbReference>
<dbReference type="FunFam" id="2.10.230.10:FF:000002">
    <property type="entry name" value="Molecular chaperone DnaJ"/>
    <property type="match status" value="1"/>
</dbReference>
<evidence type="ECO:0000256" key="2">
    <source>
        <dbReference type="ARBA" id="ARBA00022737"/>
    </source>
</evidence>
<dbReference type="SUPFAM" id="SSF46565">
    <property type="entry name" value="Chaperone J-domain"/>
    <property type="match status" value="1"/>
</dbReference>
<keyword evidence="5" id="KW-0143">Chaperone</keyword>
<dbReference type="GO" id="GO:0031072">
    <property type="term" value="F:heat shock protein binding"/>
    <property type="evidence" value="ECO:0007669"/>
    <property type="project" value="InterPro"/>
</dbReference>
<dbReference type="GO" id="GO:0043066">
    <property type="term" value="P:negative regulation of apoptotic process"/>
    <property type="evidence" value="ECO:0007669"/>
    <property type="project" value="TreeGrafter"/>
</dbReference>
<dbReference type="GO" id="GO:0009408">
    <property type="term" value="P:response to heat"/>
    <property type="evidence" value="ECO:0007669"/>
    <property type="project" value="InterPro"/>
</dbReference>
<evidence type="ECO:0000313" key="10">
    <source>
        <dbReference type="EMBL" id="VDK40452.1"/>
    </source>
</evidence>
<protein>
    <submittedName>
        <fullName evidence="12">Chaperone protein dnaJ 1, mitochondrial</fullName>
    </submittedName>
</protein>
<dbReference type="InterPro" id="IPR001623">
    <property type="entry name" value="DnaJ_domain"/>
</dbReference>
<keyword evidence="11" id="KW-1185">Reference proteome</keyword>
<dbReference type="GO" id="GO:0005524">
    <property type="term" value="F:ATP binding"/>
    <property type="evidence" value="ECO:0007669"/>
    <property type="project" value="InterPro"/>
</dbReference>
<dbReference type="Gene3D" id="2.10.230.10">
    <property type="entry name" value="Heat shock protein DnaJ, cysteine-rich domain"/>
    <property type="match status" value="1"/>
</dbReference>